<evidence type="ECO:0000313" key="2">
    <source>
        <dbReference type="Proteomes" id="UP001060085"/>
    </source>
</evidence>
<dbReference type="EMBL" id="CM044707">
    <property type="protein sequence ID" value="KAI5654448.1"/>
    <property type="molecule type" value="Genomic_DNA"/>
</dbReference>
<sequence>MKDLSTRSAYRASSDDVDGFLTLRVDPLEGERSTLRAWPDRAVVCNRALVLRFVGIDYEMLELGSDDLIMGSGLCPSSPTVALHVLLNLGVEAVLMCLDLLKLPSFARNPHINSGRDTQIPYSPVVDLVAGLEVSQVVSEHWVRFVIRVRDYDYLSHQKRLFVLRLIARYGDFVGHKMLLERTVEVQGDNNCFNQFEGLGVIAYVCRLQMTKYTRFPRRFNIRQGYAKSLRLRLWE</sequence>
<evidence type="ECO:0000313" key="1">
    <source>
        <dbReference type="EMBL" id="KAI5654448.1"/>
    </source>
</evidence>
<gene>
    <name evidence="1" type="ORF">M9H77_31635</name>
</gene>
<name>A0ACC0A0P9_CATRO</name>
<proteinExistence type="predicted"/>
<keyword evidence="2" id="KW-1185">Reference proteome</keyword>
<protein>
    <submittedName>
        <fullName evidence="1">Uncharacterized protein</fullName>
    </submittedName>
</protein>
<dbReference type="Proteomes" id="UP001060085">
    <property type="component" value="Linkage Group LG07"/>
</dbReference>
<reference evidence="2" key="1">
    <citation type="journal article" date="2023" name="Nat. Plants">
        <title>Single-cell RNA sequencing provides a high-resolution roadmap for understanding the multicellular compartmentation of specialized metabolism.</title>
        <authorList>
            <person name="Sun S."/>
            <person name="Shen X."/>
            <person name="Li Y."/>
            <person name="Li Y."/>
            <person name="Wang S."/>
            <person name="Li R."/>
            <person name="Zhang H."/>
            <person name="Shen G."/>
            <person name="Guo B."/>
            <person name="Wei J."/>
            <person name="Xu J."/>
            <person name="St-Pierre B."/>
            <person name="Chen S."/>
            <person name="Sun C."/>
        </authorList>
    </citation>
    <scope>NUCLEOTIDE SEQUENCE [LARGE SCALE GENOMIC DNA]</scope>
</reference>
<accession>A0ACC0A0P9</accession>
<comment type="caution">
    <text evidence="1">The sequence shown here is derived from an EMBL/GenBank/DDBJ whole genome shotgun (WGS) entry which is preliminary data.</text>
</comment>
<organism evidence="1 2">
    <name type="scientific">Catharanthus roseus</name>
    <name type="common">Madagascar periwinkle</name>
    <name type="synonym">Vinca rosea</name>
    <dbReference type="NCBI Taxonomy" id="4058"/>
    <lineage>
        <taxon>Eukaryota</taxon>
        <taxon>Viridiplantae</taxon>
        <taxon>Streptophyta</taxon>
        <taxon>Embryophyta</taxon>
        <taxon>Tracheophyta</taxon>
        <taxon>Spermatophyta</taxon>
        <taxon>Magnoliopsida</taxon>
        <taxon>eudicotyledons</taxon>
        <taxon>Gunneridae</taxon>
        <taxon>Pentapetalae</taxon>
        <taxon>asterids</taxon>
        <taxon>lamiids</taxon>
        <taxon>Gentianales</taxon>
        <taxon>Apocynaceae</taxon>
        <taxon>Rauvolfioideae</taxon>
        <taxon>Vinceae</taxon>
        <taxon>Catharanthinae</taxon>
        <taxon>Catharanthus</taxon>
    </lineage>
</organism>